<dbReference type="Gene3D" id="2.60.40.3940">
    <property type="match status" value="1"/>
</dbReference>
<dbReference type="EMBL" id="VSSQ01017470">
    <property type="protein sequence ID" value="MPM59815.1"/>
    <property type="molecule type" value="Genomic_DNA"/>
</dbReference>
<name>A0A645B324_9ZZZZ</name>
<dbReference type="Pfam" id="PF21882">
    <property type="entry name" value="Gp53-like_C"/>
    <property type="match status" value="1"/>
</dbReference>
<organism evidence="2">
    <name type="scientific">bioreactor metagenome</name>
    <dbReference type="NCBI Taxonomy" id="1076179"/>
    <lineage>
        <taxon>unclassified sequences</taxon>
        <taxon>metagenomes</taxon>
        <taxon>ecological metagenomes</taxon>
    </lineage>
</organism>
<evidence type="ECO:0000313" key="2">
    <source>
        <dbReference type="EMBL" id="MPM59815.1"/>
    </source>
</evidence>
<accession>A0A645B324</accession>
<dbReference type="InterPro" id="IPR054075">
    <property type="entry name" value="Gp53-like_C"/>
</dbReference>
<gene>
    <name evidence="2" type="ORF">SDC9_106661</name>
</gene>
<reference evidence="2" key="1">
    <citation type="submission" date="2019-08" db="EMBL/GenBank/DDBJ databases">
        <authorList>
            <person name="Kucharzyk K."/>
            <person name="Murdoch R.W."/>
            <person name="Higgins S."/>
            <person name="Loffler F."/>
        </authorList>
    </citation>
    <scope>NUCLEOTIDE SEQUENCE</scope>
</reference>
<comment type="caution">
    <text evidence="2">The sequence shown here is derived from an EMBL/GenBank/DDBJ whole genome shotgun (WGS) entry which is preliminary data.</text>
</comment>
<sequence length="234" mass="24706">MDKNGLAIKNGALTIKNKAGATVLSSDTNGNLTVTGTITGSKIVGSDITGGTINGSTIISEGLVNKRELFIEASGGYSPQITFRPLIKNQDGTGTLKNKAYLYASASGLHIQAVEDGDIIIEANRLLFFGGYSINTNGYSKLPNGLILQWGITNVQFQNGNISTISTVQYPIVFPSNVVYVGTEATQISPSGIPLAKITTGNSDCRTNLFNIQAFSIAGELQHTLAVKWVALGY</sequence>
<proteinExistence type="predicted"/>
<dbReference type="AlphaFoldDB" id="A0A645B324"/>
<feature type="domain" description="Putative tail fiber protein gp53-like C-terminal" evidence="1">
    <location>
        <begin position="141"/>
        <end position="234"/>
    </location>
</feature>
<protein>
    <recommendedName>
        <fullName evidence="1">Putative tail fiber protein gp53-like C-terminal domain-containing protein</fullName>
    </recommendedName>
</protein>
<evidence type="ECO:0000259" key="1">
    <source>
        <dbReference type="Pfam" id="PF21882"/>
    </source>
</evidence>